<comment type="function">
    <text evidence="6">One of the primary rRNA binding proteins, it binds specifically to the 5'-end of 16S ribosomal RNA.</text>
</comment>
<protein>
    <recommendedName>
        <fullName evidence="6">Small ribosomal subunit protein uS17</fullName>
    </recommendedName>
</protein>
<organism evidence="8 9">
    <name type="scientific">Paramylibacter kogurei</name>
    <dbReference type="NCBI Taxonomy" id="1889778"/>
    <lineage>
        <taxon>Bacteria</taxon>
        <taxon>Pseudomonadati</taxon>
        <taxon>Pseudomonadota</taxon>
        <taxon>Alphaproteobacteria</taxon>
        <taxon>Rhodobacterales</taxon>
        <taxon>Paracoccaceae</taxon>
        <taxon>Paramylibacter</taxon>
    </lineage>
</organism>
<dbReference type="InterPro" id="IPR000266">
    <property type="entry name" value="Ribosomal_uS17"/>
</dbReference>
<dbReference type="OrthoDB" id="9811714at2"/>
<proteinExistence type="inferred from homology"/>
<dbReference type="NCBIfam" id="NF004123">
    <property type="entry name" value="PRK05610.1"/>
    <property type="match status" value="1"/>
</dbReference>
<evidence type="ECO:0000256" key="1">
    <source>
        <dbReference type="ARBA" id="ARBA00010254"/>
    </source>
</evidence>
<dbReference type="GO" id="GO:0019843">
    <property type="term" value="F:rRNA binding"/>
    <property type="evidence" value="ECO:0007669"/>
    <property type="project" value="UniProtKB-UniRule"/>
</dbReference>
<evidence type="ECO:0000256" key="2">
    <source>
        <dbReference type="ARBA" id="ARBA00022730"/>
    </source>
</evidence>
<dbReference type="GO" id="GO:0006412">
    <property type="term" value="P:translation"/>
    <property type="evidence" value="ECO:0007669"/>
    <property type="project" value="UniProtKB-UniRule"/>
</dbReference>
<keyword evidence="2 6" id="KW-0699">rRNA-binding</keyword>
<accession>A0A2G5K2Z2</accession>
<dbReference type="InterPro" id="IPR019979">
    <property type="entry name" value="Ribosomal_uS17_CS"/>
</dbReference>
<evidence type="ECO:0000256" key="4">
    <source>
        <dbReference type="ARBA" id="ARBA00022980"/>
    </source>
</evidence>
<dbReference type="PROSITE" id="PS00056">
    <property type="entry name" value="RIBOSOMAL_S17"/>
    <property type="match status" value="1"/>
</dbReference>
<evidence type="ECO:0000313" key="9">
    <source>
        <dbReference type="Proteomes" id="UP000231516"/>
    </source>
</evidence>
<keyword evidence="9" id="KW-1185">Reference proteome</keyword>
<dbReference type="Gene3D" id="2.40.50.140">
    <property type="entry name" value="Nucleic acid-binding proteins"/>
    <property type="match status" value="1"/>
</dbReference>
<dbReference type="InterPro" id="IPR012340">
    <property type="entry name" value="NA-bd_OB-fold"/>
</dbReference>
<dbReference type="GO" id="GO:0003735">
    <property type="term" value="F:structural constituent of ribosome"/>
    <property type="evidence" value="ECO:0007669"/>
    <property type="project" value="UniProtKB-UniRule"/>
</dbReference>
<dbReference type="PANTHER" id="PTHR10744:SF1">
    <property type="entry name" value="SMALL RIBOSOMAL SUBUNIT PROTEIN US17M"/>
    <property type="match status" value="1"/>
</dbReference>
<dbReference type="Proteomes" id="UP000231516">
    <property type="component" value="Unassembled WGS sequence"/>
</dbReference>
<evidence type="ECO:0000256" key="6">
    <source>
        <dbReference type="HAMAP-Rule" id="MF_01345"/>
    </source>
</evidence>
<dbReference type="EMBL" id="MDGM01000012">
    <property type="protein sequence ID" value="PIB23896.1"/>
    <property type="molecule type" value="Genomic_DNA"/>
</dbReference>
<dbReference type="RefSeq" id="WP_099592175.1">
    <property type="nucleotide sequence ID" value="NZ_MDGM01000012.1"/>
</dbReference>
<dbReference type="AlphaFoldDB" id="A0A2G5K2Z2"/>
<comment type="similarity">
    <text evidence="1 6 7">Belongs to the universal ribosomal protein uS17 family.</text>
</comment>
<evidence type="ECO:0000256" key="3">
    <source>
        <dbReference type="ARBA" id="ARBA00022884"/>
    </source>
</evidence>
<comment type="subunit">
    <text evidence="6">Part of the 30S ribosomal subunit.</text>
</comment>
<dbReference type="PRINTS" id="PR00973">
    <property type="entry name" value="RIBOSOMALS17"/>
</dbReference>
<reference evidence="8 9" key="1">
    <citation type="submission" date="2016-08" db="EMBL/GenBank/DDBJ databases">
        <title>Draft genome of Amylibacter sp. strain 4G11.</title>
        <authorList>
            <person name="Wong S.-K."/>
            <person name="Hamasaki K."/>
            <person name="Yoshizawa S."/>
        </authorList>
    </citation>
    <scope>NUCLEOTIDE SEQUENCE [LARGE SCALE GENOMIC DNA]</scope>
    <source>
        <strain evidence="8 9">4G11</strain>
    </source>
</reference>
<evidence type="ECO:0000256" key="5">
    <source>
        <dbReference type="ARBA" id="ARBA00023274"/>
    </source>
</evidence>
<dbReference type="NCBIfam" id="TIGR03635">
    <property type="entry name" value="uS17_bact"/>
    <property type="match status" value="1"/>
</dbReference>
<name>A0A2G5K2Z2_9RHOB</name>
<dbReference type="Pfam" id="PF00366">
    <property type="entry name" value="Ribosomal_S17"/>
    <property type="match status" value="1"/>
</dbReference>
<gene>
    <name evidence="6" type="primary">rpsQ</name>
    <name evidence="8" type="ORF">BFP76_01175</name>
</gene>
<dbReference type="HAMAP" id="MF_01345_B">
    <property type="entry name" value="Ribosomal_uS17_B"/>
    <property type="match status" value="1"/>
</dbReference>
<keyword evidence="4 6" id="KW-0689">Ribosomal protein</keyword>
<keyword evidence="5 6" id="KW-0687">Ribonucleoprotein</keyword>
<dbReference type="CDD" id="cd00364">
    <property type="entry name" value="Ribosomal_uS17"/>
    <property type="match status" value="1"/>
</dbReference>
<evidence type="ECO:0000256" key="7">
    <source>
        <dbReference type="RuleBase" id="RU003872"/>
    </source>
</evidence>
<dbReference type="GO" id="GO:0022627">
    <property type="term" value="C:cytosolic small ribosomal subunit"/>
    <property type="evidence" value="ECO:0007669"/>
    <property type="project" value="UniProtKB-UniRule"/>
</dbReference>
<dbReference type="PANTHER" id="PTHR10744">
    <property type="entry name" value="40S RIBOSOMAL PROTEIN S11 FAMILY MEMBER"/>
    <property type="match status" value="1"/>
</dbReference>
<evidence type="ECO:0000313" key="8">
    <source>
        <dbReference type="EMBL" id="PIB23896.1"/>
    </source>
</evidence>
<keyword evidence="3 6" id="KW-0694">RNA-binding</keyword>
<sequence>MPKRILSGTVTGDQNEQTITVSVQRAFQHPVLKKTIRKSKTYRAHDPKNTFKIGDKVRIQECRPISKTKRWEVLPEA</sequence>
<dbReference type="InterPro" id="IPR019984">
    <property type="entry name" value="Ribosomal_uS17_bact/chlr"/>
</dbReference>
<dbReference type="SUPFAM" id="SSF50249">
    <property type="entry name" value="Nucleic acid-binding proteins"/>
    <property type="match status" value="1"/>
</dbReference>
<comment type="caution">
    <text evidence="8">The sequence shown here is derived from an EMBL/GenBank/DDBJ whole genome shotgun (WGS) entry which is preliminary data.</text>
</comment>